<comment type="caution">
    <text evidence="1">The sequence shown here is derived from an EMBL/GenBank/DDBJ whole genome shotgun (WGS) entry which is preliminary data.</text>
</comment>
<organism evidence="1 2">
    <name type="scientific">Bacillus salacetis</name>
    <dbReference type="NCBI Taxonomy" id="2315464"/>
    <lineage>
        <taxon>Bacteria</taxon>
        <taxon>Bacillati</taxon>
        <taxon>Bacillota</taxon>
        <taxon>Bacilli</taxon>
        <taxon>Bacillales</taxon>
        <taxon>Bacillaceae</taxon>
        <taxon>Bacillus</taxon>
    </lineage>
</organism>
<dbReference type="EMBL" id="QXIR01000010">
    <property type="protein sequence ID" value="RIW34644.1"/>
    <property type="molecule type" value="Genomic_DNA"/>
</dbReference>
<evidence type="ECO:0000313" key="1">
    <source>
        <dbReference type="EMBL" id="RIW34644.1"/>
    </source>
</evidence>
<name>A0A3A1R329_9BACI</name>
<dbReference type="RefSeq" id="WP_119546582.1">
    <property type="nucleotide sequence ID" value="NZ_QXIR01000010.1"/>
</dbReference>
<evidence type="ECO:0000313" key="2">
    <source>
        <dbReference type="Proteomes" id="UP000265801"/>
    </source>
</evidence>
<accession>A0A3A1R329</accession>
<dbReference type="OrthoDB" id="2875573at2"/>
<dbReference type="Proteomes" id="UP000265801">
    <property type="component" value="Unassembled WGS sequence"/>
</dbReference>
<keyword evidence="2" id="KW-1185">Reference proteome</keyword>
<proteinExistence type="predicted"/>
<sequence length="91" mass="10253">MIDTLKHVKSELEQALANPSDHNLDHCVNELLKAKTNDGEHKKMMDDIVNSVTHVMHAQPRLREYGTNISSNNAFKEAYNAVDQAIDTLSH</sequence>
<dbReference type="AlphaFoldDB" id="A0A3A1R329"/>
<protein>
    <submittedName>
        <fullName evidence="1">Uncharacterized protein</fullName>
    </submittedName>
</protein>
<gene>
    <name evidence="1" type="ORF">D3H55_09010</name>
</gene>
<reference evidence="1 2" key="1">
    <citation type="submission" date="2018-09" db="EMBL/GenBank/DDBJ databases">
        <title>Bacillus saliacetes sp. nov., isolated from Thai shrimp paste (Ka-pi).</title>
        <authorList>
            <person name="Daroonpunt R."/>
            <person name="Tanasupawat S."/>
            <person name="Yiamsombut S."/>
        </authorList>
    </citation>
    <scope>NUCLEOTIDE SEQUENCE [LARGE SCALE GENOMIC DNA]</scope>
    <source>
        <strain evidence="1 2">SKP7-4</strain>
    </source>
</reference>